<accession>K1QMH1</accession>
<keyword evidence="9" id="KW-0132">Cell division</keyword>
<evidence type="ECO:0000256" key="5">
    <source>
        <dbReference type="ARBA" id="ARBA00022777"/>
    </source>
</evidence>
<evidence type="ECO:0000313" key="9">
    <source>
        <dbReference type="EMBL" id="EKC22841.1"/>
    </source>
</evidence>
<dbReference type="GO" id="GO:0005737">
    <property type="term" value="C:cytoplasm"/>
    <property type="evidence" value="ECO:0007669"/>
    <property type="project" value="TreeGrafter"/>
</dbReference>
<dbReference type="PROSITE" id="PS00615">
    <property type="entry name" value="C_TYPE_LECTIN_1"/>
    <property type="match status" value="2"/>
</dbReference>
<keyword evidence="2" id="KW-0723">Serine/threonine-protein kinase</keyword>
<reference evidence="9" key="1">
    <citation type="journal article" date="2012" name="Nature">
        <title>The oyster genome reveals stress adaptation and complexity of shell formation.</title>
        <authorList>
            <person name="Zhang G."/>
            <person name="Fang X."/>
            <person name="Guo X."/>
            <person name="Li L."/>
            <person name="Luo R."/>
            <person name="Xu F."/>
            <person name="Yang P."/>
            <person name="Zhang L."/>
            <person name="Wang X."/>
            <person name="Qi H."/>
            <person name="Xiong Z."/>
            <person name="Que H."/>
            <person name="Xie Y."/>
            <person name="Holland P.W."/>
            <person name="Paps J."/>
            <person name="Zhu Y."/>
            <person name="Wu F."/>
            <person name="Chen Y."/>
            <person name="Wang J."/>
            <person name="Peng C."/>
            <person name="Meng J."/>
            <person name="Yang L."/>
            <person name="Liu J."/>
            <person name="Wen B."/>
            <person name="Zhang N."/>
            <person name="Huang Z."/>
            <person name="Zhu Q."/>
            <person name="Feng Y."/>
            <person name="Mount A."/>
            <person name="Hedgecock D."/>
            <person name="Xu Z."/>
            <person name="Liu Y."/>
            <person name="Domazet-Loso T."/>
            <person name="Du Y."/>
            <person name="Sun X."/>
            <person name="Zhang S."/>
            <person name="Liu B."/>
            <person name="Cheng P."/>
            <person name="Jiang X."/>
            <person name="Li J."/>
            <person name="Fan D."/>
            <person name="Wang W."/>
            <person name="Fu W."/>
            <person name="Wang T."/>
            <person name="Wang B."/>
            <person name="Zhang J."/>
            <person name="Peng Z."/>
            <person name="Li Y."/>
            <person name="Li N."/>
            <person name="Wang J."/>
            <person name="Chen M."/>
            <person name="He Y."/>
            <person name="Tan F."/>
            <person name="Song X."/>
            <person name="Zheng Q."/>
            <person name="Huang R."/>
            <person name="Yang H."/>
            <person name="Du X."/>
            <person name="Chen L."/>
            <person name="Yang M."/>
            <person name="Gaffney P.M."/>
            <person name="Wang S."/>
            <person name="Luo L."/>
            <person name="She Z."/>
            <person name="Ming Y."/>
            <person name="Huang W."/>
            <person name="Zhang S."/>
            <person name="Huang B."/>
            <person name="Zhang Y."/>
            <person name="Qu T."/>
            <person name="Ni P."/>
            <person name="Miao G."/>
            <person name="Wang J."/>
            <person name="Wang Q."/>
            <person name="Steinberg C.E."/>
            <person name="Wang H."/>
            <person name="Li N."/>
            <person name="Qian L."/>
            <person name="Zhang G."/>
            <person name="Li Y."/>
            <person name="Yang H."/>
            <person name="Liu X."/>
            <person name="Wang J."/>
            <person name="Yin Y."/>
            <person name="Wang J."/>
        </authorList>
    </citation>
    <scope>NUCLEOTIDE SEQUENCE [LARGE SCALE GENOMIC DNA]</scope>
    <source>
        <strain evidence="9">05x7-T-G4-1.051#20</strain>
    </source>
</reference>
<dbReference type="PROSITE" id="PS50041">
    <property type="entry name" value="C_TYPE_LECTIN_2"/>
    <property type="match status" value="2"/>
</dbReference>
<dbReference type="GO" id="GO:0010468">
    <property type="term" value="P:regulation of gene expression"/>
    <property type="evidence" value="ECO:0007669"/>
    <property type="project" value="TreeGrafter"/>
</dbReference>
<dbReference type="InterPro" id="IPR050108">
    <property type="entry name" value="CDK"/>
</dbReference>
<evidence type="ECO:0000256" key="1">
    <source>
        <dbReference type="ARBA" id="ARBA00006485"/>
    </source>
</evidence>
<dbReference type="GO" id="GO:0007165">
    <property type="term" value="P:signal transduction"/>
    <property type="evidence" value="ECO:0007669"/>
    <property type="project" value="TreeGrafter"/>
</dbReference>
<dbReference type="InterPro" id="IPR018378">
    <property type="entry name" value="C-type_lectin_CS"/>
</dbReference>
<keyword evidence="4" id="KW-0547">Nucleotide-binding</keyword>
<dbReference type="SUPFAM" id="SSF56436">
    <property type="entry name" value="C-type lectin-like"/>
    <property type="match status" value="2"/>
</dbReference>
<evidence type="ECO:0000256" key="7">
    <source>
        <dbReference type="ARBA" id="ARBA00023157"/>
    </source>
</evidence>
<protein>
    <submittedName>
        <fullName evidence="9">Cell division protein kinase 6</fullName>
    </submittedName>
</protein>
<feature type="region of interest" description="Disordered" evidence="8">
    <location>
        <begin position="186"/>
        <end position="208"/>
    </location>
</feature>
<dbReference type="GO" id="GO:0005524">
    <property type="term" value="F:ATP binding"/>
    <property type="evidence" value="ECO:0007669"/>
    <property type="project" value="UniProtKB-KW"/>
</dbReference>
<dbReference type="PROSITE" id="PS00108">
    <property type="entry name" value="PROTEIN_KINASE_ST"/>
    <property type="match status" value="1"/>
</dbReference>
<keyword evidence="7" id="KW-1015">Disulfide bond</keyword>
<dbReference type="PANTHER" id="PTHR24056:SF472">
    <property type="entry name" value="CYCLIN-DEPENDENT KINASE 4, ISOFORM A"/>
    <property type="match status" value="1"/>
</dbReference>
<dbReference type="GO" id="GO:0010389">
    <property type="term" value="P:regulation of G2/M transition of mitotic cell cycle"/>
    <property type="evidence" value="ECO:0007669"/>
    <property type="project" value="TreeGrafter"/>
</dbReference>
<dbReference type="SUPFAM" id="SSF56112">
    <property type="entry name" value="Protein kinase-like (PK-like)"/>
    <property type="match status" value="1"/>
</dbReference>
<gene>
    <name evidence="9" type="ORF">CGI_10001400</name>
</gene>
<dbReference type="Pfam" id="PF00059">
    <property type="entry name" value="Lectin_C"/>
    <property type="match status" value="2"/>
</dbReference>
<proteinExistence type="inferred from homology"/>
<dbReference type="FunFam" id="1.10.510.10:FF:000205">
    <property type="entry name" value="Cyclin-dependent kinase 6"/>
    <property type="match status" value="1"/>
</dbReference>
<dbReference type="GO" id="GO:0000082">
    <property type="term" value="P:G1/S transition of mitotic cell cycle"/>
    <property type="evidence" value="ECO:0007669"/>
    <property type="project" value="TreeGrafter"/>
</dbReference>
<dbReference type="GO" id="GO:0004693">
    <property type="term" value="F:cyclin-dependent protein serine/threonine kinase activity"/>
    <property type="evidence" value="ECO:0007669"/>
    <property type="project" value="TreeGrafter"/>
</dbReference>
<dbReference type="AlphaFoldDB" id="K1QMH1"/>
<evidence type="ECO:0000256" key="6">
    <source>
        <dbReference type="ARBA" id="ARBA00022840"/>
    </source>
</evidence>
<dbReference type="Gene3D" id="3.10.100.10">
    <property type="entry name" value="Mannose-Binding Protein A, subunit A"/>
    <property type="match status" value="2"/>
</dbReference>
<dbReference type="InParanoid" id="K1QMH1"/>
<dbReference type="GO" id="GO:0000307">
    <property type="term" value="C:cyclin-dependent protein kinase holoenzyme complex"/>
    <property type="evidence" value="ECO:0007669"/>
    <property type="project" value="TreeGrafter"/>
</dbReference>
<dbReference type="GO" id="GO:0005634">
    <property type="term" value="C:nucleus"/>
    <property type="evidence" value="ECO:0007669"/>
    <property type="project" value="TreeGrafter"/>
</dbReference>
<sequence length="485" mass="54895">MLQLLNGVDFLHAHRIVHRDLKPQNILVTSQGQLKLADFGLARVYAFQMALTSVVVTLWYRAPEVILQDTYATPVDMWSCGCIFAELFNRRPLFCGQSEIDQLTKIFDALGLPREQDWPENVTLPYHSFKAKPPQPINHLIPEIDSDARDLLEKLLIFNPHNRITAHDSLQHPYFKDELESIRTSSTLSESESLDTSDCRSDTPVSKKQGTTMLQINNANENKWVANSFPNVPYWIDSTDIGREGKWVTLSTGKSGYTNWHSRPDNAGGNQHCAFNNFGRHLGRWDDVGCKYPLQVICEASVVFYSMASDAALNEDDFLMKNISNPHFQLFSSIQKKTKMIKTAVFETQCSGTGCTFNGCESSGSETCDGQMFTKLNTIQSSINNIWKKKPKANIYYWIDFTDIGTEGKWVAFSTGKSEYTSWISGQPDNYQGKEHCAAGLHQKTLWNDVKCDLKYQVMCEASEKIGVGQLEFEIRPLPCHPGNR</sequence>
<dbReference type="HOGENOM" id="CLU_562907_0_0_1"/>
<dbReference type="InterPro" id="IPR001304">
    <property type="entry name" value="C-type_lectin-like"/>
</dbReference>
<dbReference type="InterPro" id="IPR011009">
    <property type="entry name" value="Kinase-like_dom_sf"/>
</dbReference>
<dbReference type="PANTHER" id="PTHR24056">
    <property type="entry name" value="CELL DIVISION PROTEIN KINASE"/>
    <property type="match status" value="1"/>
</dbReference>
<name>K1QMH1_MAGGI</name>
<keyword evidence="5 9" id="KW-0418">Kinase</keyword>
<dbReference type="Pfam" id="PF00069">
    <property type="entry name" value="Pkinase"/>
    <property type="match status" value="1"/>
</dbReference>
<dbReference type="InterPro" id="IPR016186">
    <property type="entry name" value="C-type_lectin-like/link_sf"/>
</dbReference>
<evidence type="ECO:0000256" key="8">
    <source>
        <dbReference type="SAM" id="MobiDB-lite"/>
    </source>
</evidence>
<dbReference type="Gene3D" id="1.10.510.10">
    <property type="entry name" value="Transferase(Phosphotransferase) domain 1"/>
    <property type="match status" value="1"/>
</dbReference>
<evidence type="ECO:0000256" key="2">
    <source>
        <dbReference type="ARBA" id="ARBA00022527"/>
    </source>
</evidence>
<dbReference type="PROSITE" id="PS50011">
    <property type="entry name" value="PROTEIN_KINASE_DOM"/>
    <property type="match status" value="1"/>
</dbReference>
<dbReference type="EMBL" id="JH818192">
    <property type="protein sequence ID" value="EKC22841.1"/>
    <property type="molecule type" value="Genomic_DNA"/>
</dbReference>
<keyword evidence="6" id="KW-0067">ATP-binding</keyword>
<feature type="compositionally biased region" description="Low complexity" evidence="8">
    <location>
        <begin position="186"/>
        <end position="196"/>
    </location>
</feature>
<keyword evidence="3" id="KW-0808">Transferase</keyword>
<dbReference type="InterPro" id="IPR016187">
    <property type="entry name" value="CTDL_fold"/>
</dbReference>
<evidence type="ECO:0000256" key="3">
    <source>
        <dbReference type="ARBA" id="ARBA00022679"/>
    </source>
</evidence>
<dbReference type="GO" id="GO:0030332">
    <property type="term" value="F:cyclin binding"/>
    <property type="evidence" value="ECO:0007669"/>
    <property type="project" value="TreeGrafter"/>
</dbReference>
<dbReference type="InterPro" id="IPR000719">
    <property type="entry name" value="Prot_kinase_dom"/>
</dbReference>
<evidence type="ECO:0000256" key="4">
    <source>
        <dbReference type="ARBA" id="ARBA00022741"/>
    </source>
</evidence>
<dbReference type="SMART" id="SM00034">
    <property type="entry name" value="CLECT"/>
    <property type="match status" value="2"/>
</dbReference>
<organism evidence="9">
    <name type="scientific">Magallana gigas</name>
    <name type="common">Pacific oyster</name>
    <name type="synonym">Crassostrea gigas</name>
    <dbReference type="NCBI Taxonomy" id="29159"/>
    <lineage>
        <taxon>Eukaryota</taxon>
        <taxon>Metazoa</taxon>
        <taxon>Spiralia</taxon>
        <taxon>Lophotrochozoa</taxon>
        <taxon>Mollusca</taxon>
        <taxon>Bivalvia</taxon>
        <taxon>Autobranchia</taxon>
        <taxon>Pteriomorphia</taxon>
        <taxon>Ostreida</taxon>
        <taxon>Ostreoidea</taxon>
        <taxon>Ostreidae</taxon>
        <taxon>Magallana</taxon>
    </lineage>
</organism>
<keyword evidence="9" id="KW-0131">Cell cycle</keyword>
<dbReference type="InterPro" id="IPR008271">
    <property type="entry name" value="Ser/Thr_kinase_AS"/>
</dbReference>
<dbReference type="GO" id="GO:0051301">
    <property type="term" value="P:cell division"/>
    <property type="evidence" value="ECO:0007669"/>
    <property type="project" value="UniProtKB-KW"/>
</dbReference>
<dbReference type="SMART" id="SM00220">
    <property type="entry name" value="S_TKc"/>
    <property type="match status" value="1"/>
</dbReference>
<comment type="similarity">
    <text evidence="1">Belongs to the protein kinase superfamily. CMGC Ser/Thr protein kinase family. CDC2/CDKX subfamily.</text>
</comment>